<feature type="compositionally biased region" description="Basic and acidic residues" evidence="1">
    <location>
        <begin position="13"/>
        <end position="34"/>
    </location>
</feature>
<feature type="compositionally biased region" description="Acidic residues" evidence="1">
    <location>
        <begin position="84"/>
        <end position="93"/>
    </location>
</feature>
<organism evidence="2 3">
    <name type="scientific">Mycolicibacterium arenosum</name>
    <dbReference type="NCBI Taxonomy" id="2952157"/>
    <lineage>
        <taxon>Bacteria</taxon>
        <taxon>Bacillati</taxon>
        <taxon>Actinomycetota</taxon>
        <taxon>Actinomycetes</taxon>
        <taxon>Mycobacteriales</taxon>
        <taxon>Mycobacteriaceae</taxon>
        <taxon>Mycolicibacterium</taxon>
    </lineage>
</organism>
<proteinExistence type="predicted"/>
<sequence length="93" mass="10207">MADNEQGTIPKPEVTDEHREKAKEMAKTIDEDRPTVAMPGTSNTVTGTAVNDWLDDDGTPKFGEVAEGGIKREDVMGERHNTMSEDETDAETK</sequence>
<evidence type="ECO:0000256" key="1">
    <source>
        <dbReference type="SAM" id="MobiDB-lite"/>
    </source>
</evidence>
<keyword evidence="3" id="KW-1185">Reference proteome</keyword>
<evidence type="ECO:0000313" key="2">
    <source>
        <dbReference type="EMBL" id="MCP9274248.1"/>
    </source>
</evidence>
<feature type="compositionally biased region" description="Basic and acidic residues" evidence="1">
    <location>
        <begin position="69"/>
        <end position="83"/>
    </location>
</feature>
<feature type="compositionally biased region" description="Polar residues" evidence="1">
    <location>
        <begin position="40"/>
        <end position="49"/>
    </location>
</feature>
<evidence type="ECO:0000313" key="3">
    <source>
        <dbReference type="Proteomes" id="UP001651690"/>
    </source>
</evidence>
<dbReference type="EMBL" id="JANDBD010000007">
    <property type="protein sequence ID" value="MCP9274248.1"/>
    <property type="molecule type" value="Genomic_DNA"/>
</dbReference>
<accession>A0ABT1M515</accession>
<dbReference type="RefSeq" id="WP_255061628.1">
    <property type="nucleotide sequence ID" value="NZ_JANDBD010000007.1"/>
</dbReference>
<gene>
    <name evidence="2" type="ORF">NM203_18830</name>
</gene>
<protein>
    <submittedName>
        <fullName evidence="2">Uncharacterized protein</fullName>
    </submittedName>
</protein>
<dbReference type="Proteomes" id="UP001651690">
    <property type="component" value="Unassembled WGS sequence"/>
</dbReference>
<name>A0ABT1M515_9MYCO</name>
<reference evidence="2 3" key="1">
    <citation type="submission" date="2022-06" db="EMBL/GenBank/DDBJ databases">
        <title>Mycolicibacterium sp. CAU 1645 isolated from seawater.</title>
        <authorList>
            <person name="Kim W."/>
        </authorList>
    </citation>
    <scope>NUCLEOTIDE SEQUENCE [LARGE SCALE GENOMIC DNA]</scope>
    <source>
        <strain evidence="2 3">CAU 1645</strain>
    </source>
</reference>
<feature type="region of interest" description="Disordered" evidence="1">
    <location>
        <begin position="1"/>
        <end position="93"/>
    </location>
</feature>
<comment type="caution">
    <text evidence="2">The sequence shown here is derived from an EMBL/GenBank/DDBJ whole genome shotgun (WGS) entry which is preliminary data.</text>
</comment>